<proteinExistence type="predicted"/>
<keyword evidence="3" id="KW-1185">Reference proteome</keyword>
<feature type="compositionally biased region" description="Low complexity" evidence="1">
    <location>
        <begin position="208"/>
        <end position="217"/>
    </location>
</feature>
<dbReference type="EMBL" id="JARIHO010000112">
    <property type="protein sequence ID" value="KAJ7302749.1"/>
    <property type="molecule type" value="Genomic_DNA"/>
</dbReference>
<dbReference type="AlphaFoldDB" id="A0AAD6Z0G9"/>
<gene>
    <name evidence="2" type="ORF">DFH08DRAFT_826348</name>
</gene>
<name>A0AAD6Z0G9_9AGAR</name>
<reference evidence="2" key="1">
    <citation type="submission" date="2023-03" db="EMBL/GenBank/DDBJ databases">
        <title>Massive genome expansion in bonnet fungi (Mycena s.s.) driven by repeated elements and novel gene families across ecological guilds.</title>
        <authorList>
            <consortium name="Lawrence Berkeley National Laboratory"/>
            <person name="Harder C.B."/>
            <person name="Miyauchi S."/>
            <person name="Viragh M."/>
            <person name="Kuo A."/>
            <person name="Thoen E."/>
            <person name="Andreopoulos B."/>
            <person name="Lu D."/>
            <person name="Skrede I."/>
            <person name="Drula E."/>
            <person name="Henrissat B."/>
            <person name="Morin E."/>
            <person name="Kohler A."/>
            <person name="Barry K."/>
            <person name="LaButti K."/>
            <person name="Morin E."/>
            <person name="Salamov A."/>
            <person name="Lipzen A."/>
            <person name="Mereny Z."/>
            <person name="Hegedus B."/>
            <person name="Baldrian P."/>
            <person name="Stursova M."/>
            <person name="Weitz H."/>
            <person name="Taylor A."/>
            <person name="Grigoriev I.V."/>
            <person name="Nagy L.G."/>
            <person name="Martin F."/>
            <person name="Kauserud H."/>
        </authorList>
    </citation>
    <scope>NUCLEOTIDE SEQUENCE</scope>
    <source>
        <strain evidence="2">CBHHK002</strain>
    </source>
</reference>
<evidence type="ECO:0000256" key="1">
    <source>
        <dbReference type="SAM" id="MobiDB-lite"/>
    </source>
</evidence>
<dbReference type="Proteomes" id="UP001218218">
    <property type="component" value="Unassembled WGS sequence"/>
</dbReference>
<evidence type="ECO:0000313" key="2">
    <source>
        <dbReference type="EMBL" id="KAJ7302749.1"/>
    </source>
</evidence>
<organism evidence="2 3">
    <name type="scientific">Mycena albidolilacea</name>
    <dbReference type="NCBI Taxonomy" id="1033008"/>
    <lineage>
        <taxon>Eukaryota</taxon>
        <taxon>Fungi</taxon>
        <taxon>Dikarya</taxon>
        <taxon>Basidiomycota</taxon>
        <taxon>Agaricomycotina</taxon>
        <taxon>Agaricomycetes</taxon>
        <taxon>Agaricomycetidae</taxon>
        <taxon>Agaricales</taxon>
        <taxon>Marasmiineae</taxon>
        <taxon>Mycenaceae</taxon>
        <taxon>Mycena</taxon>
    </lineage>
</organism>
<protein>
    <submittedName>
        <fullName evidence="2">Uncharacterized protein</fullName>
    </submittedName>
</protein>
<accession>A0AAD6Z0G9</accession>
<comment type="caution">
    <text evidence="2">The sequence shown here is derived from an EMBL/GenBank/DDBJ whole genome shotgun (WGS) entry which is preliminary data.</text>
</comment>
<feature type="region of interest" description="Disordered" evidence="1">
    <location>
        <begin position="207"/>
        <end position="226"/>
    </location>
</feature>
<sequence>MPVEHGTWLHSVAELSRHLAHAVLTHGDASGQWTVRIVEFTQYAVLVIMMTPRRTQRSRRTDVHLCGTLWKASWELGGPVGSLQLIYEENSGVTLSPTQFYMQAVLWWQCFLGAGAYVHSVWSKKRDIFILANGTRGNGSGGAMERWRERGFRLWLWLFGLALASENLKPGHSQTVGLAWLWLGLAQAMAFGSDFNETLALALLNPRPSQSQPSQSQKKPKPSQKAMAFWTEAKAGKSLAMFGSLAPRLLETSTEFEFGRAGVGVGGRALWYGVPCARLAPKQYTSARHFLQVFIENSVVALEDQHLLDQNVRHLGPISAEKAFGEIIPIYLRIPLEMRPKFSLLALNFIGIIISFRKARSA</sequence>
<evidence type="ECO:0000313" key="3">
    <source>
        <dbReference type="Proteomes" id="UP001218218"/>
    </source>
</evidence>